<feature type="domain" description="HTH cro/C1-type" evidence="2">
    <location>
        <begin position="27"/>
        <end position="63"/>
    </location>
</feature>
<feature type="region of interest" description="Disordered" evidence="1">
    <location>
        <begin position="1"/>
        <end position="21"/>
    </location>
</feature>
<dbReference type="InterPro" id="IPR001387">
    <property type="entry name" value="Cro/C1-type_HTH"/>
</dbReference>
<evidence type="ECO:0000313" key="4">
    <source>
        <dbReference type="Proteomes" id="UP001431429"/>
    </source>
</evidence>
<dbReference type="SUPFAM" id="SSF48452">
    <property type="entry name" value="TPR-like"/>
    <property type="match status" value="1"/>
</dbReference>
<sequence>MERHQVGQQPNALTPEQSPQHRFGYTLRELRKVRRLSLRGLADKAFMSHSKLQKWENGDRTPKDRAEVELIDSLLRAGGILVDQWERIGSAVSASGLVSVSTPHVSEASVGLATAASQQAASDHEGIFVPARLRDGSVVFVALDRRAMLRGGMGLGAAAALGVGTPAAASSNALPGLRRPARSAAAYSGTPVEHFQRARRLLIDNDNLLGPSRAVVTAREYIEIIKDLRQDAKGTDRHALMELQTQYAEFASWLYQDLGDFDSAQFWLDRAFQWSHTVGDGDLTSYVMARKAQLAGEMRDLVDVVDLAEAAQRMARPRSRLAAVARTYESYGHALRGESTDSERAIDDVRNALDRVSGDTTPWGVWLNEQYVEVHRAQGLEVLGKHAEAAEVFTSAIQSLPDGYHRDRGVYMARAAVAHAGAGAPDEAAAVGLQALTVATDTGSGRIVRELTRLDKALVPWQRQPEVAEFRAHFDGLLTHES</sequence>
<dbReference type="InterPro" id="IPR010982">
    <property type="entry name" value="Lambda_DNA-bd_dom_sf"/>
</dbReference>
<evidence type="ECO:0000256" key="1">
    <source>
        <dbReference type="SAM" id="MobiDB-lite"/>
    </source>
</evidence>
<comment type="caution">
    <text evidence="3">The sequence shown here is derived from an EMBL/GenBank/DDBJ whole genome shotgun (WGS) entry which is preliminary data.</text>
</comment>
<proteinExistence type="predicted"/>
<evidence type="ECO:0000313" key="3">
    <source>
        <dbReference type="EMBL" id="MCM2394400.1"/>
    </source>
</evidence>
<dbReference type="EMBL" id="JAMQAW010000125">
    <property type="protein sequence ID" value="MCM2394400.1"/>
    <property type="molecule type" value="Genomic_DNA"/>
</dbReference>
<dbReference type="Pfam" id="PF13560">
    <property type="entry name" value="HTH_31"/>
    <property type="match status" value="1"/>
</dbReference>
<evidence type="ECO:0000259" key="2">
    <source>
        <dbReference type="PROSITE" id="PS50943"/>
    </source>
</evidence>
<protein>
    <submittedName>
        <fullName evidence="3">Helix-turn-helix domain-containing protein</fullName>
    </submittedName>
</protein>
<dbReference type="SUPFAM" id="SSF47413">
    <property type="entry name" value="lambda repressor-like DNA-binding domains"/>
    <property type="match status" value="1"/>
</dbReference>
<keyword evidence="4" id="KW-1185">Reference proteome</keyword>
<organism evidence="3 4">
    <name type="scientific">Streptomyces albipurpureus</name>
    <dbReference type="NCBI Taxonomy" id="2897419"/>
    <lineage>
        <taxon>Bacteria</taxon>
        <taxon>Bacillati</taxon>
        <taxon>Actinomycetota</taxon>
        <taxon>Actinomycetes</taxon>
        <taxon>Kitasatosporales</taxon>
        <taxon>Streptomycetaceae</taxon>
        <taxon>Streptomyces</taxon>
    </lineage>
</organism>
<feature type="compositionally biased region" description="Polar residues" evidence="1">
    <location>
        <begin position="1"/>
        <end position="20"/>
    </location>
</feature>
<dbReference type="SMART" id="SM00530">
    <property type="entry name" value="HTH_XRE"/>
    <property type="match status" value="1"/>
</dbReference>
<accession>A0ABT0V212</accession>
<dbReference type="InterPro" id="IPR011990">
    <property type="entry name" value="TPR-like_helical_dom_sf"/>
</dbReference>
<dbReference type="Gene3D" id="1.25.40.10">
    <property type="entry name" value="Tetratricopeptide repeat domain"/>
    <property type="match status" value="1"/>
</dbReference>
<dbReference type="CDD" id="cd00093">
    <property type="entry name" value="HTH_XRE"/>
    <property type="match status" value="1"/>
</dbReference>
<dbReference type="RefSeq" id="WP_250924675.1">
    <property type="nucleotide sequence ID" value="NZ_JAMQAW010000125.1"/>
</dbReference>
<dbReference type="Proteomes" id="UP001431429">
    <property type="component" value="Unassembled WGS sequence"/>
</dbReference>
<dbReference type="Gene3D" id="1.10.260.40">
    <property type="entry name" value="lambda repressor-like DNA-binding domains"/>
    <property type="match status" value="1"/>
</dbReference>
<reference evidence="3" key="1">
    <citation type="submission" date="2022-06" db="EMBL/GenBank/DDBJ databases">
        <title>Genome public.</title>
        <authorList>
            <person name="Sun Q."/>
        </authorList>
    </citation>
    <scope>NUCLEOTIDE SEQUENCE</scope>
    <source>
        <strain evidence="3">CWNU-1</strain>
    </source>
</reference>
<dbReference type="PROSITE" id="PS50943">
    <property type="entry name" value="HTH_CROC1"/>
    <property type="match status" value="1"/>
</dbReference>
<name>A0ABT0V212_9ACTN</name>
<gene>
    <name evidence="3" type="ORF">NBG84_40075</name>
</gene>